<dbReference type="PANTHER" id="PTHR37813">
    <property type="entry name" value="FELS-2 PROPHAGE PROTEIN"/>
    <property type="match status" value="1"/>
</dbReference>
<feature type="transmembrane region" description="Helical" evidence="4">
    <location>
        <begin position="615"/>
        <end position="635"/>
    </location>
</feature>
<dbReference type="Proteomes" id="UP000295794">
    <property type="component" value="Unassembled WGS sequence"/>
</dbReference>
<evidence type="ECO:0000313" key="9">
    <source>
        <dbReference type="Proteomes" id="UP000295794"/>
    </source>
</evidence>
<protein>
    <submittedName>
        <fullName evidence="6">Phage-related minor tail protein</fullName>
    </submittedName>
    <submittedName>
        <fullName evidence="7">TP901 family phage tail tape measure protein</fullName>
    </submittedName>
</protein>
<keyword evidence="1" id="KW-1188">Viral release from host cell</keyword>
<dbReference type="OrthoDB" id="8019720at2"/>
<proteinExistence type="predicted"/>
<feature type="coiled-coil region" evidence="2">
    <location>
        <begin position="145"/>
        <end position="175"/>
    </location>
</feature>
<evidence type="ECO:0000256" key="4">
    <source>
        <dbReference type="SAM" id="Phobius"/>
    </source>
</evidence>
<sequence>MSAARNLRLEVVLKAIDQFTAPFKGVLNQSKAVSKQVSELKNKMKALDKTQGQIDSFKKLTRDTAQTSQQMKAAQERATALGRSLAATAHPTRQMSAEFNRAKKEAAELAARHTQLVNRQQSLRTSLNAAGISTRNLSQHQRELRQNATSTSAALQREQQQLERLGRQMQRQHAARATYDRSMNARNNLAGAGAGMAVAGGGALYAAKRVMGPGLDFDAEMSSVQALTRLDKNGPQLAALRKQARELGAATSFTANEAAQGQGYLAMAGFDPTAIQKAMPGVLDLAKAGRVELPAAADMASNILTGFKLNADQMGRAGDVLVGTFTRSNVDLRMLAETMKYAAPVAAGLGVDLETAAAMTGKLGDAGIQASMGGTALRAIMSRLSAPPKMAADAMKELGLQAKDAKGNLRDLPTILAELEAKTKNMGNAQRAGYFKHIAGEEAFSALQVLTAQAGSGKLQALIATLRQSAGEASKNAATMSDNAAGDIKTLQSAWEDVGIEMFEGSNSPLRELLQNITDVIRKTGEWMKANPELAATLVKVSVSAAAIVAILGGLALAAAALLGPFAMVRFALTSMNIQMGMGSVLAKAATWSYSLLTSALSLAGNAALFMGRALLMNPIGLLVTGIALAALLIYKYWEPIKAFFGGLWDQIKEAFHGGISGIGALILNWSPLGLFYSAFTKVFSWFGLELPATFTGYGQMMVDGLWQGIAGKWDWLKGKFYELAKMLPEPVQKALDIHSPSRVFAQIGRHTVAGLDKGLSDSQQAPLDTIKNMARKMATAAGGLMIGGTSLGAMADIQLDQRPPMSAQTNYSPAPSIQITINAAPGMNEQALAQRVAQEIAKADRQKQVRSRSRLGDSD</sequence>
<dbReference type="RefSeq" id="WP_115225744.1">
    <property type="nucleotide sequence ID" value="NZ_CAWOLO010000001.1"/>
</dbReference>
<dbReference type="InterPro" id="IPR010090">
    <property type="entry name" value="Phage_tape_meas"/>
</dbReference>
<reference evidence="7 9" key="2">
    <citation type="submission" date="2019-03" db="EMBL/GenBank/DDBJ databases">
        <title>Genomic Encyclopedia of Type Strains, Phase IV (KMG-IV): sequencing the most valuable type-strain genomes for metagenomic binning, comparative biology and taxonomic classification.</title>
        <authorList>
            <person name="Goeker M."/>
        </authorList>
    </citation>
    <scope>NUCLEOTIDE SEQUENCE [LARGE SCALE GENOMIC DNA]</scope>
    <source>
        <strain evidence="7 9">DSM 3764</strain>
    </source>
</reference>
<dbReference type="NCBIfam" id="TIGR01760">
    <property type="entry name" value="tape_meas_TP901"/>
    <property type="match status" value="1"/>
</dbReference>
<organism evidence="6 8">
    <name type="scientific">Iodobacter fluviatilis</name>
    <dbReference type="NCBI Taxonomy" id="537"/>
    <lineage>
        <taxon>Bacteria</taxon>
        <taxon>Pseudomonadati</taxon>
        <taxon>Pseudomonadota</taxon>
        <taxon>Betaproteobacteria</taxon>
        <taxon>Neisseriales</taxon>
        <taxon>Chitinibacteraceae</taxon>
        <taxon>Iodobacter</taxon>
    </lineage>
</organism>
<keyword evidence="9" id="KW-1185">Reference proteome</keyword>
<reference evidence="6 8" key="1">
    <citation type="submission" date="2018-06" db="EMBL/GenBank/DDBJ databases">
        <authorList>
            <consortium name="Pathogen Informatics"/>
            <person name="Doyle S."/>
        </authorList>
    </citation>
    <scope>NUCLEOTIDE SEQUENCE [LARGE SCALE GENOMIC DNA]</scope>
    <source>
        <strain evidence="6 8">NCTC11159</strain>
    </source>
</reference>
<dbReference type="Proteomes" id="UP000255108">
    <property type="component" value="Unassembled WGS sequence"/>
</dbReference>
<keyword evidence="4" id="KW-0472">Membrane</keyword>
<evidence type="ECO:0000256" key="2">
    <source>
        <dbReference type="SAM" id="Coils"/>
    </source>
</evidence>
<feature type="coiled-coil region" evidence="2">
    <location>
        <begin position="30"/>
        <end position="119"/>
    </location>
</feature>
<evidence type="ECO:0000256" key="3">
    <source>
        <dbReference type="SAM" id="MobiDB-lite"/>
    </source>
</evidence>
<feature type="transmembrane region" description="Helical" evidence="4">
    <location>
        <begin position="545"/>
        <end position="573"/>
    </location>
</feature>
<name>A0A377Q3A3_9NEIS</name>
<feature type="region of interest" description="Disordered" evidence="3">
    <location>
        <begin position="840"/>
        <end position="860"/>
    </location>
</feature>
<accession>A0A377Q3A3</accession>
<evidence type="ECO:0000313" key="6">
    <source>
        <dbReference type="EMBL" id="STQ89282.1"/>
    </source>
</evidence>
<evidence type="ECO:0000313" key="7">
    <source>
        <dbReference type="EMBL" id="TCU90255.1"/>
    </source>
</evidence>
<feature type="transmembrane region" description="Helical" evidence="4">
    <location>
        <begin position="585"/>
        <end position="609"/>
    </location>
</feature>
<dbReference type="PANTHER" id="PTHR37813:SF1">
    <property type="entry name" value="FELS-2 PROPHAGE PROTEIN"/>
    <property type="match status" value="1"/>
</dbReference>
<dbReference type="EMBL" id="SMBT01000001">
    <property type="protein sequence ID" value="TCU90255.1"/>
    <property type="molecule type" value="Genomic_DNA"/>
</dbReference>
<keyword evidence="4" id="KW-1133">Transmembrane helix</keyword>
<dbReference type="Pfam" id="PF10145">
    <property type="entry name" value="PhageMin_Tail"/>
    <property type="match status" value="1"/>
</dbReference>
<dbReference type="EMBL" id="UGHR01000001">
    <property type="protein sequence ID" value="STQ89282.1"/>
    <property type="molecule type" value="Genomic_DNA"/>
</dbReference>
<evidence type="ECO:0000256" key="1">
    <source>
        <dbReference type="ARBA" id="ARBA00022612"/>
    </source>
</evidence>
<evidence type="ECO:0000313" key="8">
    <source>
        <dbReference type="Proteomes" id="UP000255108"/>
    </source>
</evidence>
<gene>
    <name evidence="7" type="ORF">EV682_101280</name>
    <name evidence="6" type="ORF">NCTC11159_00298</name>
</gene>
<keyword evidence="2" id="KW-0175">Coiled coil</keyword>
<feature type="domain" description="Phage tail tape measure protein" evidence="5">
    <location>
        <begin position="241"/>
        <end position="440"/>
    </location>
</feature>
<keyword evidence="4" id="KW-0812">Transmembrane</keyword>
<evidence type="ECO:0000259" key="5">
    <source>
        <dbReference type="Pfam" id="PF10145"/>
    </source>
</evidence>
<dbReference type="AlphaFoldDB" id="A0A377Q3A3"/>